<evidence type="ECO:0000256" key="2">
    <source>
        <dbReference type="SAM" id="Phobius"/>
    </source>
</evidence>
<dbReference type="EMBL" id="JAANIU010000232">
    <property type="protein sequence ID" value="KAG1573885.1"/>
    <property type="molecule type" value="Genomic_DNA"/>
</dbReference>
<keyword evidence="6" id="KW-1185">Reference proteome</keyword>
<feature type="domain" description="Putative ER transporter 6TM N-terminal" evidence="4">
    <location>
        <begin position="177"/>
        <end position="343"/>
    </location>
</feature>
<feature type="transmembrane region" description="Helical" evidence="2">
    <location>
        <begin position="619"/>
        <end position="637"/>
    </location>
</feature>
<feature type="transmembrane region" description="Helical" evidence="2">
    <location>
        <begin position="680"/>
        <end position="697"/>
    </location>
</feature>
<organism evidence="5 6">
    <name type="scientific">Rhizopus delemar</name>
    <dbReference type="NCBI Taxonomy" id="936053"/>
    <lineage>
        <taxon>Eukaryota</taxon>
        <taxon>Fungi</taxon>
        <taxon>Fungi incertae sedis</taxon>
        <taxon>Mucoromycota</taxon>
        <taxon>Mucoromycotina</taxon>
        <taxon>Mucoromycetes</taxon>
        <taxon>Mucorales</taxon>
        <taxon>Mucorineae</taxon>
        <taxon>Rhizopodaceae</taxon>
        <taxon>Rhizopus</taxon>
    </lineage>
</organism>
<feature type="compositionally biased region" description="Basic and acidic residues" evidence="1">
    <location>
        <begin position="1"/>
        <end position="21"/>
    </location>
</feature>
<proteinExistence type="predicted"/>
<evidence type="ECO:0000313" key="6">
    <source>
        <dbReference type="Proteomes" id="UP000740926"/>
    </source>
</evidence>
<feature type="transmembrane region" description="Helical" evidence="2">
    <location>
        <begin position="717"/>
        <end position="736"/>
    </location>
</feature>
<protein>
    <recommendedName>
        <fullName evidence="7">DUF2421 domain-containing protein</fullName>
    </recommendedName>
</protein>
<gene>
    <name evidence="5" type="ORF">G6F50_002448</name>
</gene>
<keyword evidence="2" id="KW-0812">Transmembrane</keyword>
<feature type="region of interest" description="Disordered" evidence="1">
    <location>
        <begin position="1"/>
        <end position="77"/>
    </location>
</feature>
<comment type="caution">
    <text evidence="5">The sequence shown here is derived from an EMBL/GenBank/DDBJ whole genome shotgun (WGS) entry which is preliminary data.</text>
</comment>
<accession>A0A9P6ZA59</accession>
<evidence type="ECO:0000313" key="5">
    <source>
        <dbReference type="EMBL" id="KAG1573885.1"/>
    </source>
</evidence>
<dbReference type="InterPro" id="IPR018820">
    <property type="entry name" value="BRE4-related_DUF2421"/>
</dbReference>
<dbReference type="Pfam" id="PF10337">
    <property type="entry name" value="ArAE_2_N"/>
    <property type="match status" value="1"/>
</dbReference>
<evidence type="ECO:0000256" key="1">
    <source>
        <dbReference type="SAM" id="MobiDB-lite"/>
    </source>
</evidence>
<feature type="transmembrane region" description="Helical" evidence="2">
    <location>
        <begin position="203"/>
        <end position="223"/>
    </location>
</feature>
<keyword evidence="2" id="KW-0472">Membrane</keyword>
<name>A0A9P6ZA59_9FUNG</name>
<feature type="compositionally biased region" description="Basic and acidic residues" evidence="1">
    <location>
        <begin position="33"/>
        <end position="55"/>
    </location>
</feature>
<feature type="transmembrane region" description="Helical" evidence="2">
    <location>
        <begin position="235"/>
        <end position="254"/>
    </location>
</feature>
<feature type="transmembrane region" description="Helical" evidence="2">
    <location>
        <begin position="174"/>
        <end position="196"/>
    </location>
</feature>
<evidence type="ECO:0000259" key="3">
    <source>
        <dbReference type="Pfam" id="PF10334"/>
    </source>
</evidence>
<reference evidence="5 6" key="1">
    <citation type="journal article" date="2020" name="Microb. Genom.">
        <title>Genetic diversity of clinical and environmental Mucorales isolates obtained from an investigation of mucormycosis cases among solid organ transplant recipients.</title>
        <authorList>
            <person name="Nguyen M.H."/>
            <person name="Kaul D."/>
            <person name="Muto C."/>
            <person name="Cheng S.J."/>
            <person name="Richter R.A."/>
            <person name="Bruno V.M."/>
            <person name="Liu G."/>
            <person name="Beyhan S."/>
            <person name="Sundermann A.J."/>
            <person name="Mounaud S."/>
            <person name="Pasculle A.W."/>
            <person name="Nierman W.C."/>
            <person name="Driscoll E."/>
            <person name="Cumbie R."/>
            <person name="Clancy C.J."/>
            <person name="Dupont C.L."/>
        </authorList>
    </citation>
    <scope>NUCLEOTIDE SEQUENCE [LARGE SCALE GENOMIC DNA]</scope>
    <source>
        <strain evidence="5 6">GL24</strain>
    </source>
</reference>
<dbReference type="InterPro" id="IPR018823">
    <property type="entry name" value="ArAE_2_N"/>
</dbReference>
<evidence type="ECO:0008006" key="7">
    <source>
        <dbReference type="Google" id="ProtNLM"/>
    </source>
</evidence>
<feature type="domain" description="DUF2421" evidence="3">
    <location>
        <begin position="734"/>
        <end position="907"/>
    </location>
</feature>
<dbReference type="PANTHER" id="PTHR37994:SF4">
    <property type="entry name" value="ER TRANSPORTER 6TM N-TERMINAL DOMAIN-CONTAINING PROTEIN-RELATED"/>
    <property type="match status" value="1"/>
</dbReference>
<dbReference type="Pfam" id="PF10334">
    <property type="entry name" value="BRE4"/>
    <property type="match status" value="1"/>
</dbReference>
<keyword evidence="2" id="KW-1133">Transmembrane helix</keyword>
<sequence>MKKEKTESMELHHLNKSERRPTWSSEYIYPETALDRHADRSDENSASEQSHDDALRSFTPLDSPRTSKYPLETIPSNKNNRTILDRSSFTSSTCINNPESAKEMAEPQAKRSIFQKALLSLPPFAHSYKRDFWNGCFAYCHCYHLLFPSKDNRSTNRGAFLASLARDPSNSTPVQPGVCAILAVFLFIGTFILNIIRIKIPKANFAAINACIILTFTMTYYPSIPQFSTYVTWEFLKPVAVAGAISLAVNYFIWPDNSIGNFLAVLQQTLGGYNAFFKEHSTAFLDCTTESNQSTLPQLHTRLQNGVLLMIDCKRAVQREVLFSRISDKDCSQLTSAVRSMRTALHGIGLSTLIKSNYLNSENNHIYFDKFKDPQIIDAFFASLENIKPICVELTETCTNATDQCLSRIANLHYHTRTNMNSVLWPFPRLWASKTKKEDPESSTQKISSNQIKEMLTRFDHISKCNETFERLLIPNPYNLPKNGPLYLLFLYLCHLKEHAEHITSFVALVEELEKKRTRYRFWFPHQTLSKWIHSNDMLGGSVGGDINETEHAGNDLARCTTRPENTRASDEQTVFHAAGETRKKQKKTDPDVSEPKTPIQKVFYVLYKCGKWMTDTTTFFAFKTALGVVLLAIPAWRPEDAGWYIEWRGQWAMITLVLWMLPMTGAFVFGLIDRIIGSIVGAILVTMLLVVVYEYNYVNSGMSQYDQVYTVAGKRLLMVIIGIAASGILISIPFPPTSRIELRKRLAGTIRDIGKSYGILSASIIAFMDKPLTPGQSKGFQKLAIELRRQIAEERTLLHQANYEPPLRGYFPTEHYKALIGVVDNMSDLVINMGSSLGNIRPEWKKQIATVLKKERMEYLSSILSIFKLTSSTLYAKTSLPPYILSPIDCRERFVNLLERKIMIEAKDIANSSFPFYSSYLMNGLVLVDELQVLLSITEELVGIEDPEQWLLSRA</sequence>
<dbReference type="PANTHER" id="PTHR37994">
    <property type="entry name" value="ARAE_2_N DOMAIN-CONTAINING PROTEIN-RELATED"/>
    <property type="match status" value="1"/>
</dbReference>
<feature type="transmembrane region" description="Helical" evidence="2">
    <location>
        <begin position="652"/>
        <end position="673"/>
    </location>
</feature>
<dbReference type="Proteomes" id="UP000740926">
    <property type="component" value="Unassembled WGS sequence"/>
</dbReference>
<evidence type="ECO:0000259" key="4">
    <source>
        <dbReference type="Pfam" id="PF10337"/>
    </source>
</evidence>
<dbReference type="AlphaFoldDB" id="A0A9P6ZA59"/>